<reference evidence="1 2" key="1">
    <citation type="submission" date="2023-01" db="EMBL/GenBank/DDBJ databases">
        <title>Analysis of 21 Apiospora genomes using comparative genomics revels a genus with tremendous synthesis potential of carbohydrate active enzymes and secondary metabolites.</title>
        <authorList>
            <person name="Sorensen T."/>
        </authorList>
    </citation>
    <scope>NUCLEOTIDE SEQUENCE [LARGE SCALE GENOMIC DNA]</scope>
    <source>
        <strain evidence="1 2">CBS 20057</strain>
    </source>
</reference>
<keyword evidence="2" id="KW-1185">Reference proteome</keyword>
<gene>
    <name evidence="1" type="ORF">PG991_006369</name>
</gene>
<comment type="caution">
    <text evidence="1">The sequence shown here is derived from an EMBL/GenBank/DDBJ whole genome shotgun (WGS) entry which is preliminary data.</text>
</comment>
<sequence>MVEITISRCTVSPFLDGRTSETRQPLRKLAWFDRHEAAGCNTSGFTWLVSSLPPNVHIVH</sequence>
<protein>
    <submittedName>
        <fullName evidence="1">Uncharacterized protein</fullName>
    </submittedName>
</protein>
<evidence type="ECO:0000313" key="1">
    <source>
        <dbReference type="EMBL" id="KAK8029313.1"/>
    </source>
</evidence>
<organism evidence="1 2">
    <name type="scientific">Apiospora marii</name>
    <dbReference type="NCBI Taxonomy" id="335849"/>
    <lineage>
        <taxon>Eukaryota</taxon>
        <taxon>Fungi</taxon>
        <taxon>Dikarya</taxon>
        <taxon>Ascomycota</taxon>
        <taxon>Pezizomycotina</taxon>
        <taxon>Sordariomycetes</taxon>
        <taxon>Xylariomycetidae</taxon>
        <taxon>Amphisphaeriales</taxon>
        <taxon>Apiosporaceae</taxon>
        <taxon>Apiospora</taxon>
    </lineage>
</organism>
<dbReference type="Proteomes" id="UP001396898">
    <property type="component" value="Unassembled WGS sequence"/>
</dbReference>
<proteinExistence type="predicted"/>
<dbReference type="EMBL" id="JAQQWI010000007">
    <property type="protein sequence ID" value="KAK8029313.1"/>
    <property type="molecule type" value="Genomic_DNA"/>
</dbReference>
<accession>A0ABR1SC08</accession>
<name>A0ABR1SC08_9PEZI</name>
<evidence type="ECO:0000313" key="2">
    <source>
        <dbReference type="Proteomes" id="UP001396898"/>
    </source>
</evidence>